<protein>
    <submittedName>
        <fullName evidence="1">Enoyl-CoA hydratase-related protein</fullName>
    </submittedName>
</protein>
<dbReference type="Gene3D" id="3.90.226.10">
    <property type="entry name" value="2-enoyl-CoA Hydratase, Chain A, domain 1"/>
    <property type="match status" value="1"/>
</dbReference>
<name>A0A9Q4L8A5_9EURY</name>
<organism evidence="1 2">
    <name type="scientific">Natrinema salsiterrestre</name>
    <dbReference type="NCBI Taxonomy" id="2950540"/>
    <lineage>
        <taxon>Archaea</taxon>
        <taxon>Methanobacteriati</taxon>
        <taxon>Methanobacteriota</taxon>
        <taxon>Stenosarchaea group</taxon>
        <taxon>Halobacteria</taxon>
        <taxon>Halobacteriales</taxon>
        <taxon>Natrialbaceae</taxon>
        <taxon>Natrinema</taxon>
    </lineage>
</organism>
<gene>
    <name evidence="1" type="ORF">NDI89_19665</name>
</gene>
<dbReference type="SUPFAM" id="SSF52096">
    <property type="entry name" value="ClpP/crotonase"/>
    <property type="match status" value="1"/>
</dbReference>
<dbReference type="Pfam" id="PF00378">
    <property type="entry name" value="ECH_1"/>
    <property type="match status" value="1"/>
</dbReference>
<dbReference type="Proteomes" id="UP001154061">
    <property type="component" value="Unassembled WGS sequence"/>
</dbReference>
<reference evidence="1" key="1">
    <citation type="submission" date="2022-06" db="EMBL/GenBank/DDBJ databases">
        <title>Natrinema sp. a new haloarchaeum isolate from saline soil.</title>
        <authorList>
            <person name="Strakova D."/>
            <person name="Galisteo C."/>
            <person name="Sanchez-Porro C."/>
            <person name="Ventosa A."/>
        </authorList>
    </citation>
    <scope>NUCLEOTIDE SEQUENCE</scope>
    <source>
        <strain evidence="1">S1CR25-10</strain>
    </source>
</reference>
<dbReference type="CDD" id="cd06558">
    <property type="entry name" value="crotonase-like"/>
    <property type="match status" value="1"/>
</dbReference>
<dbReference type="Gene3D" id="1.10.12.10">
    <property type="entry name" value="Lyase 2-enoyl-coa Hydratase, Chain A, domain 2"/>
    <property type="match status" value="1"/>
</dbReference>
<keyword evidence="2" id="KW-1185">Reference proteome</keyword>
<dbReference type="RefSeq" id="WP_277524136.1">
    <property type="nucleotide sequence ID" value="NZ_JAMQOT010000009.1"/>
</dbReference>
<accession>A0A9Q4L8A5</accession>
<comment type="caution">
    <text evidence="1">The sequence shown here is derived from an EMBL/GenBank/DDBJ whole genome shotgun (WGS) entry which is preliminary data.</text>
</comment>
<evidence type="ECO:0000313" key="2">
    <source>
        <dbReference type="Proteomes" id="UP001154061"/>
    </source>
</evidence>
<dbReference type="PANTHER" id="PTHR43459">
    <property type="entry name" value="ENOYL-COA HYDRATASE"/>
    <property type="match status" value="1"/>
</dbReference>
<dbReference type="InterPro" id="IPR001753">
    <property type="entry name" value="Enoyl-CoA_hydra/iso"/>
</dbReference>
<dbReference type="PANTHER" id="PTHR43459:SF1">
    <property type="entry name" value="EG:BACN32G11.4 PROTEIN"/>
    <property type="match status" value="1"/>
</dbReference>
<proteinExistence type="predicted"/>
<dbReference type="InterPro" id="IPR029045">
    <property type="entry name" value="ClpP/crotonase-like_dom_sf"/>
</dbReference>
<sequence>MARSLPECENFVLERDDGIVSITIDSTTKFNSLNDTMGDELLEIASFLNADDSARCAVMTGSDGVFCAGADVESFDEDGHRSDSVRVGASILHDAIVQFHQADVPLVTGVNGVATGAGLGIALLGDLVLISEDARFEYGYPRLGLPGDGGATFHLPRLVGLRKAKDIALLDEPISPEEAVEWGLATESVPDDEFDARLDELTRQLADGPTRAYGAVKQLLTRSFDRSLAEQLAAETDAIATAAETDDHAEGVSAFVANREPEFKGQ</sequence>
<evidence type="ECO:0000313" key="1">
    <source>
        <dbReference type="EMBL" id="MDF9747800.1"/>
    </source>
</evidence>
<dbReference type="AlphaFoldDB" id="A0A9Q4L8A5"/>
<dbReference type="InterPro" id="IPR014748">
    <property type="entry name" value="Enoyl-CoA_hydra_C"/>
</dbReference>
<dbReference type="EMBL" id="JAMQOT010000009">
    <property type="protein sequence ID" value="MDF9747800.1"/>
    <property type="molecule type" value="Genomic_DNA"/>
</dbReference>